<protein>
    <submittedName>
        <fullName evidence="1">YdeI family protein</fullName>
    </submittedName>
</protein>
<gene>
    <name evidence="1" type="ORF">ACFY35_25040</name>
</gene>
<sequence length="189" mass="21360">MDALFFDTAADLRAWFEANHDSAPELFVGYWKKGSGRAGVSHPEAIEQALCFGWIDSVSRSLDERSYRVRFTPRRKGSVWSAVNIAKIAELTERGLMAPAGTRAFEERKADQAPAYSYEQDGTFDAEQTARFRAEPAAWEWFSAQSAYYRRAATHWVISAKRPETRERRLAQLIADSATGQRVPPLAPR</sequence>
<accession>A0ABW6WHG6</accession>
<dbReference type="EMBL" id="JBIAZU010000004">
    <property type="protein sequence ID" value="MFF5292722.1"/>
    <property type="molecule type" value="Genomic_DNA"/>
</dbReference>
<reference evidence="1 2" key="1">
    <citation type="submission" date="2024-10" db="EMBL/GenBank/DDBJ databases">
        <title>The Natural Products Discovery Center: Release of the First 8490 Sequenced Strains for Exploring Actinobacteria Biosynthetic Diversity.</title>
        <authorList>
            <person name="Kalkreuter E."/>
            <person name="Kautsar S.A."/>
            <person name="Yang D."/>
            <person name="Bader C.D."/>
            <person name="Teijaro C.N."/>
            <person name="Fluegel L."/>
            <person name="Davis C.M."/>
            <person name="Simpson J.R."/>
            <person name="Lauterbach L."/>
            <person name="Steele A.D."/>
            <person name="Gui C."/>
            <person name="Meng S."/>
            <person name="Li G."/>
            <person name="Viehrig K."/>
            <person name="Ye F."/>
            <person name="Su P."/>
            <person name="Kiefer A.F."/>
            <person name="Nichols A."/>
            <person name="Cepeda A.J."/>
            <person name="Yan W."/>
            <person name="Fan B."/>
            <person name="Jiang Y."/>
            <person name="Adhikari A."/>
            <person name="Zheng C.-J."/>
            <person name="Schuster L."/>
            <person name="Cowan T.M."/>
            <person name="Smanski M.J."/>
            <person name="Chevrette M.G."/>
            <person name="De Carvalho L.P.S."/>
            <person name="Shen B."/>
        </authorList>
    </citation>
    <scope>NUCLEOTIDE SEQUENCE [LARGE SCALE GENOMIC DNA]</scope>
    <source>
        <strain evidence="1 2">NPDC000087</strain>
    </source>
</reference>
<name>A0ABW6WHG6_9ACTN</name>
<proteinExistence type="predicted"/>
<keyword evidence="2" id="KW-1185">Reference proteome</keyword>
<dbReference type="RefSeq" id="WP_026206606.1">
    <property type="nucleotide sequence ID" value="NZ_JBIAZU010000004.1"/>
</dbReference>
<organism evidence="1 2">
    <name type="scientific">Paractinoplanes globisporus</name>
    <dbReference type="NCBI Taxonomy" id="113565"/>
    <lineage>
        <taxon>Bacteria</taxon>
        <taxon>Bacillati</taxon>
        <taxon>Actinomycetota</taxon>
        <taxon>Actinomycetes</taxon>
        <taxon>Micromonosporales</taxon>
        <taxon>Micromonosporaceae</taxon>
        <taxon>Paractinoplanes</taxon>
    </lineage>
</organism>
<evidence type="ECO:0000313" key="1">
    <source>
        <dbReference type="EMBL" id="MFF5292722.1"/>
    </source>
</evidence>
<dbReference type="Pfam" id="PF13376">
    <property type="entry name" value="OmdA"/>
    <property type="match status" value="1"/>
</dbReference>
<dbReference type="Proteomes" id="UP001602245">
    <property type="component" value="Unassembled WGS sequence"/>
</dbReference>
<evidence type="ECO:0000313" key="2">
    <source>
        <dbReference type="Proteomes" id="UP001602245"/>
    </source>
</evidence>
<comment type="caution">
    <text evidence="1">The sequence shown here is derived from an EMBL/GenBank/DDBJ whole genome shotgun (WGS) entry which is preliminary data.</text>
</comment>